<dbReference type="InterPro" id="IPR011006">
    <property type="entry name" value="CheY-like_superfamily"/>
</dbReference>
<organism evidence="2 3">
    <name type="scientific">Azospirillum palustre</name>
    <dbReference type="NCBI Taxonomy" id="2044885"/>
    <lineage>
        <taxon>Bacteria</taxon>
        <taxon>Pseudomonadati</taxon>
        <taxon>Pseudomonadota</taxon>
        <taxon>Alphaproteobacteria</taxon>
        <taxon>Rhodospirillales</taxon>
        <taxon>Azospirillaceae</taxon>
        <taxon>Azospirillum</taxon>
    </lineage>
</organism>
<dbReference type="PIRSF" id="PIRSF036382">
    <property type="entry name" value="RR_antiterm"/>
    <property type="match status" value="1"/>
</dbReference>
<dbReference type="Gene3D" id="1.10.10.10">
    <property type="entry name" value="Winged helix-like DNA-binding domain superfamily/Winged helix DNA-binding domain"/>
    <property type="match status" value="1"/>
</dbReference>
<dbReference type="Pfam" id="PF03861">
    <property type="entry name" value="ANTAR"/>
    <property type="match status" value="1"/>
</dbReference>
<evidence type="ECO:0000259" key="1">
    <source>
        <dbReference type="PROSITE" id="PS50921"/>
    </source>
</evidence>
<dbReference type="Gene3D" id="3.40.50.2300">
    <property type="match status" value="1"/>
</dbReference>
<feature type="domain" description="ANTAR" evidence="1">
    <location>
        <begin position="127"/>
        <end position="188"/>
    </location>
</feature>
<comment type="caution">
    <text evidence="2">The sequence shown here is derived from an EMBL/GenBank/DDBJ whole genome shotgun (WGS) entry which is preliminary data.</text>
</comment>
<dbReference type="OrthoDB" id="9795002at2"/>
<sequence length="201" mass="22709">MSINLLRDIRSFRVVVIHPQDAEAEELLRQLHRIGCQARSEWPPPKDRPSGVDLIFLDMTQLLSGQGRLAWSSADDGPPIVAVLDYESPTVLKALVDYGVRGFVSKPIRAFGLLTTMFMAHRAAEGERGMRKRLQKVEQRLDGIKKVSKAKAILIEQRRITEEEAYRFIRDRAMARRTTIEAVAAAIIDASEMLMAENPTR</sequence>
<dbReference type="SMART" id="SM01012">
    <property type="entry name" value="ANTAR"/>
    <property type="match status" value="1"/>
</dbReference>
<dbReference type="InterPro" id="IPR036388">
    <property type="entry name" value="WH-like_DNA-bd_sf"/>
</dbReference>
<dbReference type="InterPro" id="IPR049021">
    <property type="entry name" value="AmiR_N"/>
</dbReference>
<protein>
    <submittedName>
        <fullName evidence="2">ANTAR domain-containing protein</fullName>
    </submittedName>
</protein>
<evidence type="ECO:0000313" key="3">
    <source>
        <dbReference type="Proteomes" id="UP000225379"/>
    </source>
</evidence>
<dbReference type="InterPro" id="IPR005561">
    <property type="entry name" value="ANTAR"/>
</dbReference>
<dbReference type="EMBL" id="PDKW01000041">
    <property type="protein sequence ID" value="PGH56351.1"/>
    <property type="molecule type" value="Genomic_DNA"/>
</dbReference>
<dbReference type="Proteomes" id="UP000225379">
    <property type="component" value="Unassembled WGS sequence"/>
</dbReference>
<dbReference type="RefSeq" id="WP_098737391.1">
    <property type="nucleotide sequence ID" value="NZ_PDKW01000041.1"/>
</dbReference>
<gene>
    <name evidence="2" type="ORF">CRT60_15530</name>
</gene>
<evidence type="ECO:0000313" key="2">
    <source>
        <dbReference type="EMBL" id="PGH56351.1"/>
    </source>
</evidence>
<keyword evidence="3" id="KW-1185">Reference proteome</keyword>
<dbReference type="AlphaFoldDB" id="A0A2B8BEL1"/>
<name>A0A2B8BEL1_9PROT</name>
<proteinExistence type="predicted"/>
<dbReference type="GO" id="GO:0003723">
    <property type="term" value="F:RNA binding"/>
    <property type="evidence" value="ECO:0007669"/>
    <property type="project" value="InterPro"/>
</dbReference>
<reference evidence="3" key="1">
    <citation type="submission" date="2017-10" db="EMBL/GenBank/DDBJ databases">
        <authorList>
            <person name="Kravchenko I.K."/>
            <person name="Grouzdev D.S."/>
        </authorList>
    </citation>
    <scope>NUCLEOTIDE SEQUENCE [LARGE SCALE GENOMIC DNA]</scope>
    <source>
        <strain evidence="3">B2</strain>
    </source>
</reference>
<dbReference type="SUPFAM" id="SSF52172">
    <property type="entry name" value="CheY-like"/>
    <property type="match status" value="1"/>
</dbReference>
<dbReference type="InterPro" id="IPR008327">
    <property type="entry name" value="Sig_transdc_resp-reg_antiterm"/>
</dbReference>
<dbReference type="Pfam" id="PF21332">
    <property type="entry name" value="AmiR_N"/>
    <property type="match status" value="1"/>
</dbReference>
<accession>A0A2B8BEL1</accession>
<dbReference type="PROSITE" id="PS50921">
    <property type="entry name" value="ANTAR"/>
    <property type="match status" value="1"/>
</dbReference>